<dbReference type="PROSITE" id="PS00134">
    <property type="entry name" value="TRYPSIN_HIS"/>
    <property type="match status" value="1"/>
</dbReference>
<dbReference type="InterPro" id="IPR005546">
    <property type="entry name" value="Autotransporte_beta"/>
</dbReference>
<dbReference type="PROSITE" id="PS50240">
    <property type="entry name" value="TRYPSIN_DOM"/>
    <property type="match status" value="1"/>
</dbReference>
<dbReference type="InterPro" id="IPR006315">
    <property type="entry name" value="OM_autotransptr_brl_dom"/>
</dbReference>
<dbReference type="Pfam" id="PF00089">
    <property type="entry name" value="Trypsin"/>
    <property type="match status" value="1"/>
</dbReference>
<gene>
    <name evidence="3" type="ORF">I2H38_02385</name>
</gene>
<dbReference type="AlphaFoldDB" id="A0A931FM73"/>
<dbReference type="GO" id="GO:0019867">
    <property type="term" value="C:outer membrane"/>
    <property type="evidence" value="ECO:0007669"/>
    <property type="project" value="InterPro"/>
</dbReference>
<reference evidence="3" key="1">
    <citation type="submission" date="2020-11" db="EMBL/GenBank/DDBJ databases">
        <authorList>
            <person name="Kim M.K."/>
        </authorList>
    </citation>
    <scope>NUCLEOTIDE SEQUENCE</scope>
    <source>
        <strain evidence="3">BT350</strain>
    </source>
</reference>
<dbReference type="PROSITE" id="PS51208">
    <property type="entry name" value="AUTOTRANSPORTER"/>
    <property type="match status" value="1"/>
</dbReference>
<evidence type="ECO:0000313" key="4">
    <source>
        <dbReference type="Proteomes" id="UP000599312"/>
    </source>
</evidence>
<dbReference type="InterPro" id="IPR001254">
    <property type="entry name" value="Trypsin_dom"/>
</dbReference>
<dbReference type="Gene3D" id="2.40.128.130">
    <property type="entry name" value="Autotransporter beta-domain"/>
    <property type="match status" value="1"/>
</dbReference>
<dbReference type="NCBIfam" id="TIGR01414">
    <property type="entry name" value="autotrans_barl"/>
    <property type="match status" value="1"/>
</dbReference>
<feature type="domain" description="Autotransporter" evidence="2">
    <location>
        <begin position="674"/>
        <end position="948"/>
    </location>
</feature>
<dbReference type="Proteomes" id="UP000599312">
    <property type="component" value="Unassembled WGS sequence"/>
</dbReference>
<proteinExistence type="predicted"/>
<dbReference type="SUPFAM" id="SSF103515">
    <property type="entry name" value="Autotransporter"/>
    <property type="match status" value="1"/>
</dbReference>
<dbReference type="InterPro" id="IPR009003">
    <property type="entry name" value="Peptidase_S1_PA"/>
</dbReference>
<name>A0A931FM73_9HYPH</name>
<sequence length="948" mass="98632">MSLSNSAARLDKREILKRPNEGSLTSKTLATAGRYGLAVTTAIAALAAAPEVRAINLNDSAVMDAGGIGNYWDSANTMNNVVSIFDRSKGNWCTGTLINSRTILTASHCLIDENTGQIYTTPAFGGMRIQFDPNARLSSVHDRGLSGALAHAAYNSDELGINDIALLSLDRPVAGIKPVTLIKAGDPLPGAGTLVVMSGYGASGTGSQPNANDDALRRIGRTHIGGYRPASTDAPDSIAAQFRDPLSPSSPDEFDLSQNGIAVPYLQAQPGPGDSGGPLFIATPNGLVQIGTVIGGGNGYGAVDFWTPVLDYLGWIDANNPLRWSSAQVGTFKWSQASAWRDTLGRSEIPHNVDGNFNGFGTLGRYYNVAFAAPSAVSLDMNPTVDNLVINHAAARLDIPTPRTLTTLVDTQIGAGTLNVDGRLSAFSVDVVGGTLSGTGVVSATQGVVNRGGLVAPGSTTSLGTLTIDGDYRQAANAALAVRIIGSESDKLAVTGRAQLGGTLAVGVPTNSYDPNRHYRVLTAGAGVSGRFDTVLTSTSLLFLETTLAYQSNAVDVSLTRNEKSFTSVATTENGSDVAQSLDSLPWQSPLYQAVVTETKTSGASLGASLDTLSGEAHASAVSAAYQSATLVQDAVMNRLRTPVGQATLQTVSAAFAADKPGAAAAVAIPYRPLDPRAFGLWGEGFGGWGRTGGDGAYAMKRSVGGFVIGADATFDERFRLGFAGGLSRSSFDVDALNSSGSNESIFGAIYGSANFGAVRTRLGASYAHNSIDTQRVISIPGFSDHARADYDGSTLQAFGEMGYRVAFNRLALEPFVGAAAIRVHTNSFAEVGGAAALTSFARSQDIATTTLGLRAEGRISEDLPLIARGMLGWRHAYGAVSPEALLAFSGSAPFLVEGAPIDRNALVAEATLDWQASDAITFSVGYQGQLGNRAQDHGLKGNFVWRF</sequence>
<feature type="domain" description="Peptidase S1" evidence="1">
    <location>
        <begin position="30"/>
        <end position="321"/>
    </location>
</feature>
<dbReference type="PRINTS" id="PR00722">
    <property type="entry name" value="CHYMOTRYPSIN"/>
</dbReference>
<dbReference type="GO" id="GO:0006508">
    <property type="term" value="P:proteolysis"/>
    <property type="evidence" value="ECO:0007669"/>
    <property type="project" value="InterPro"/>
</dbReference>
<dbReference type="Pfam" id="PF03797">
    <property type="entry name" value="Autotransporter"/>
    <property type="match status" value="1"/>
</dbReference>
<dbReference type="SMART" id="SM00020">
    <property type="entry name" value="Tryp_SPc"/>
    <property type="match status" value="1"/>
</dbReference>
<organism evidence="3 4">
    <name type="scientific">Microvirga alba</name>
    <dbReference type="NCBI Taxonomy" id="2791025"/>
    <lineage>
        <taxon>Bacteria</taxon>
        <taxon>Pseudomonadati</taxon>
        <taxon>Pseudomonadota</taxon>
        <taxon>Alphaproteobacteria</taxon>
        <taxon>Hyphomicrobiales</taxon>
        <taxon>Methylobacteriaceae</taxon>
        <taxon>Microvirga</taxon>
    </lineage>
</organism>
<dbReference type="Gene3D" id="2.40.10.10">
    <property type="entry name" value="Trypsin-like serine proteases"/>
    <property type="match status" value="1"/>
</dbReference>
<evidence type="ECO:0000259" key="2">
    <source>
        <dbReference type="PROSITE" id="PS51208"/>
    </source>
</evidence>
<dbReference type="PANTHER" id="PTHR24258:SF140">
    <property type="entry name" value="BCDNA.GH08420-RELATED"/>
    <property type="match status" value="1"/>
</dbReference>
<accession>A0A931FM73</accession>
<dbReference type="GO" id="GO:0004252">
    <property type="term" value="F:serine-type endopeptidase activity"/>
    <property type="evidence" value="ECO:0007669"/>
    <property type="project" value="InterPro"/>
</dbReference>
<dbReference type="InterPro" id="IPR036709">
    <property type="entry name" value="Autotransporte_beta_dom_sf"/>
</dbReference>
<evidence type="ECO:0000259" key="1">
    <source>
        <dbReference type="PROSITE" id="PS50240"/>
    </source>
</evidence>
<evidence type="ECO:0000313" key="3">
    <source>
        <dbReference type="EMBL" id="MBF9232220.1"/>
    </source>
</evidence>
<dbReference type="InterPro" id="IPR043504">
    <property type="entry name" value="Peptidase_S1_PA_chymotrypsin"/>
</dbReference>
<dbReference type="SUPFAM" id="SSF50494">
    <property type="entry name" value="Trypsin-like serine proteases"/>
    <property type="match status" value="1"/>
</dbReference>
<dbReference type="PANTHER" id="PTHR24258">
    <property type="entry name" value="SERINE PROTEASE-RELATED"/>
    <property type="match status" value="1"/>
</dbReference>
<comment type="caution">
    <text evidence="3">The sequence shown here is derived from an EMBL/GenBank/DDBJ whole genome shotgun (WGS) entry which is preliminary data.</text>
</comment>
<protein>
    <submittedName>
        <fullName evidence="3">Autotransporter domain-containing protein</fullName>
    </submittedName>
</protein>
<dbReference type="InterPro" id="IPR018114">
    <property type="entry name" value="TRYPSIN_HIS"/>
</dbReference>
<dbReference type="SMART" id="SM00869">
    <property type="entry name" value="Autotransporter"/>
    <property type="match status" value="1"/>
</dbReference>
<keyword evidence="4" id="KW-1185">Reference proteome</keyword>
<dbReference type="InterPro" id="IPR001314">
    <property type="entry name" value="Peptidase_S1A"/>
</dbReference>
<dbReference type="EMBL" id="JADQDO010000001">
    <property type="protein sequence ID" value="MBF9232220.1"/>
    <property type="molecule type" value="Genomic_DNA"/>
</dbReference>